<comment type="caution">
    <text evidence="2">The sequence shown here is derived from an EMBL/GenBank/DDBJ whole genome shotgun (WGS) entry which is preliminary data.</text>
</comment>
<reference evidence="3" key="1">
    <citation type="journal article" date="2019" name="Int. J. Syst. Evol. Microbiol.">
        <title>The Global Catalogue of Microorganisms (GCM) 10K type strain sequencing project: providing services to taxonomists for standard genome sequencing and annotation.</title>
        <authorList>
            <consortium name="The Broad Institute Genomics Platform"/>
            <consortium name="The Broad Institute Genome Sequencing Center for Infectious Disease"/>
            <person name="Wu L."/>
            <person name="Ma J."/>
        </authorList>
    </citation>
    <scope>NUCLEOTIDE SEQUENCE [LARGE SCALE GENOMIC DNA]</scope>
    <source>
        <strain evidence="3">CGMCC 1.15643</strain>
    </source>
</reference>
<keyword evidence="1" id="KW-0732">Signal</keyword>
<dbReference type="Proteomes" id="UP001595976">
    <property type="component" value="Unassembled WGS sequence"/>
</dbReference>
<sequence length="200" mass="20585">MVRLASLLLAGCLLASPGWAQTESLPAGVSSYAPATRSIAPGWEARLGAGIANPGGGRESGLPVIGGEVLSPRLVPLNDRIAAAFIPRFNIGSSLHLNGTRYAYAGATWTFDLSHDVFVEASLGAALHDGKTGAIIPENRLSLGCNAGTREAAALGFRLSDRWSLVTTLEHFSTAGCSGQPGTASPRGPANIGARLGYTF</sequence>
<proteinExistence type="predicted"/>
<protein>
    <submittedName>
        <fullName evidence="2">Acyloxyacyl hydrolase</fullName>
    </submittedName>
</protein>
<name>A0ABW0F179_9HYPH</name>
<feature type="chain" id="PRO_5045849764" evidence="1">
    <location>
        <begin position="21"/>
        <end position="200"/>
    </location>
</feature>
<organism evidence="2 3">
    <name type="scientific">Bosea minatitlanensis</name>
    <dbReference type="NCBI Taxonomy" id="128782"/>
    <lineage>
        <taxon>Bacteria</taxon>
        <taxon>Pseudomonadati</taxon>
        <taxon>Pseudomonadota</taxon>
        <taxon>Alphaproteobacteria</taxon>
        <taxon>Hyphomicrobiales</taxon>
        <taxon>Boseaceae</taxon>
        <taxon>Bosea</taxon>
    </lineage>
</organism>
<evidence type="ECO:0000256" key="1">
    <source>
        <dbReference type="SAM" id="SignalP"/>
    </source>
</evidence>
<evidence type="ECO:0000313" key="3">
    <source>
        <dbReference type="Proteomes" id="UP001595976"/>
    </source>
</evidence>
<evidence type="ECO:0000313" key="2">
    <source>
        <dbReference type="EMBL" id="MFC5293147.1"/>
    </source>
</evidence>
<dbReference type="EMBL" id="JBHSLI010000003">
    <property type="protein sequence ID" value="MFC5293147.1"/>
    <property type="molecule type" value="Genomic_DNA"/>
</dbReference>
<dbReference type="GO" id="GO:0016787">
    <property type="term" value="F:hydrolase activity"/>
    <property type="evidence" value="ECO:0007669"/>
    <property type="project" value="UniProtKB-KW"/>
</dbReference>
<dbReference type="RefSeq" id="WP_158444723.1">
    <property type="nucleotide sequence ID" value="NZ_JAOAOS010000006.1"/>
</dbReference>
<keyword evidence="2" id="KW-0378">Hydrolase</keyword>
<feature type="signal peptide" evidence="1">
    <location>
        <begin position="1"/>
        <end position="20"/>
    </location>
</feature>
<keyword evidence="3" id="KW-1185">Reference proteome</keyword>
<dbReference type="Gene3D" id="2.40.160.20">
    <property type="match status" value="1"/>
</dbReference>
<gene>
    <name evidence="2" type="ORF">ACFPK2_09100</name>
</gene>
<accession>A0ABW0F179</accession>